<accession>A0ABX7M5G9</accession>
<dbReference type="InterPro" id="IPR017853">
    <property type="entry name" value="GH"/>
</dbReference>
<comment type="similarity">
    <text evidence="1 2">Belongs to the glycosyl hydrolase 31 family.</text>
</comment>
<dbReference type="CDD" id="cd14752">
    <property type="entry name" value="GH31_N"/>
    <property type="match status" value="1"/>
</dbReference>
<keyword evidence="2" id="KW-0326">Glycosidase</keyword>
<organism evidence="4 5">
    <name type="scientific">Niveibacterium microcysteis</name>
    <dbReference type="NCBI Taxonomy" id="2811415"/>
    <lineage>
        <taxon>Bacteria</taxon>
        <taxon>Pseudomonadati</taxon>
        <taxon>Pseudomonadota</taxon>
        <taxon>Betaproteobacteria</taxon>
        <taxon>Rhodocyclales</taxon>
        <taxon>Rhodocyclaceae</taxon>
        <taxon>Niveibacterium</taxon>
    </lineage>
</organism>
<dbReference type="RefSeq" id="WP_206254569.1">
    <property type="nucleotide sequence ID" value="NZ_CP071060.1"/>
</dbReference>
<dbReference type="PANTHER" id="PTHR43863:SF2">
    <property type="entry name" value="MALTASE-GLUCOAMYLASE"/>
    <property type="match status" value="1"/>
</dbReference>
<dbReference type="PROSITE" id="PS51820">
    <property type="entry name" value="PA14"/>
    <property type="match status" value="1"/>
</dbReference>
<dbReference type="InterPro" id="IPR033403">
    <property type="entry name" value="DUF5110"/>
</dbReference>
<proteinExistence type="inferred from homology"/>
<dbReference type="InterPro" id="IPR000322">
    <property type="entry name" value="Glyco_hydro_31_TIM"/>
</dbReference>
<dbReference type="SUPFAM" id="SSF74650">
    <property type="entry name" value="Galactose mutarotase-like"/>
    <property type="match status" value="1"/>
</dbReference>
<keyword evidence="5" id="KW-1185">Reference proteome</keyword>
<evidence type="ECO:0000259" key="3">
    <source>
        <dbReference type="PROSITE" id="PS51820"/>
    </source>
</evidence>
<dbReference type="EMBL" id="CP071060">
    <property type="protein sequence ID" value="QSI77001.1"/>
    <property type="molecule type" value="Genomic_DNA"/>
</dbReference>
<feature type="domain" description="PA14" evidence="3">
    <location>
        <begin position="604"/>
        <end position="741"/>
    </location>
</feature>
<dbReference type="Pfam" id="PF01055">
    <property type="entry name" value="Glyco_hydro_31_2nd"/>
    <property type="match status" value="1"/>
</dbReference>
<dbReference type="InterPro" id="IPR013780">
    <property type="entry name" value="Glyco_hydro_b"/>
</dbReference>
<dbReference type="Gene3D" id="2.60.40.1760">
    <property type="entry name" value="glycosyl hydrolase (family 31)"/>
    <property type="match status" value="1"/>
</dbReference>
<dbReference type="InterPro" id="IPR048395">
    <property type="entry name" value="Glyco_hydro_31_C"/>
</dbReference>
<name>A0ABX7M5G9_9RHOO</name>
<dbReference type="InterPro" id="IPR037524">
    <property type="entry name" value="PA14/GLEYA"/>
</dbReference>
<dbReference type="Proteomes" id="UP000663570">
    <property type="component" value="Chromosome"/>
</dbReference>
<evidence type="ECO:0000256" key="1">
    <source>
        <dbReference type="ARBA" id="ARBA00007806"/>
    </source>
</evidence>
<dbReference type="Gene3D" id="3.20.20.80">
    <property type="entry name" value="Glycosidases"/>
    <property type="match status" value="1"/>
</dbReference>
<evidence type="ECO:0000256" key="2">
    <source>
        <dbReference type="RuleBase" id="RU361185"/>
    </source>
</evidence>
<dbReference type="SUPFAM" id="SSF51011">
    <property type="entry name" value="Glycosyl hydrolase domain"/>
    <property type="match status" value="2"/>
</dbReference>
<protein>
    <submittedName>
        <fullName evidence="4">DUF5110 domain-containing protein</fullName>
    </submittedName>
</protein>
<sequence>MPAPFNYSIIGGRISVRAVAANIVCVSIAPDGHALAESLFVLPQADAREANVDAAGLRTAALRIARVGGGLQFADAGGAVFLTQAASSWSPADEALQVVQHFRADPAHALYGLGQYPGGAWDWRGREVLLAQSNQGVAVPCLVSTAGYGILWDSMALTRFASKGQGFRFETDCADGIRYYVVWGPDFDRIVAGFRQLTGAAPLFPRWAYGFWQSKERYVDRAELLDTACRFRELGFPIDALIQDWKYWGDKPWSCMEWDDKVFPDPEGMIRELHEPHHLRLMTTLWPVVGEGCALFEELKAAGELFEYPHWAQGHIYDAFSERGRAIYWKHVQRGLIDKGVDALWMDGTEPEFVSTHDPMDGVRACYAQRDTALGSWRRVLNGYSMFTARGVYEGQRTLNNGKRVFTLSRSGFAGQQRYAAASWSGDIAATWNVLREQVAAGLNFAAAGMPYWTTDIGGFFTTGLGARFPDGNRDPAYRELYVRWFQYGAFCPLFRSHGTNTAREPWHFGEPGSWAYDALLAAAQLRYRLLPYIYSLAWDVTSQGGTIMRPLAMDFRDDPVTYGIADQFMFGPAIMVCPVLAPMFHEPRREAEIVAADFLRTPAGEPGLIWRGYADEASDDAVFAKPVGELNGSWAGGPPPGLPFAGYRLRWDAELTVRDSGDYEFLLYGNDGRRMWFDDEPVIDAWQAQGMQTTTLRRTLAAGTKIRLRVEHLHRHGAAQMSLSWRRPGHAPKSELVPAERRVYLPAGCDWYDFHSGERHTGGQTLTVPTPISHIPLFVRAGSVLPLGPVVTQSDAQRGAPIELLVYPGADAAFALYEDDGDGYAYERGAYTTRAIRWSDATRTLSIHTPHQGLQGPSATIGVRLAGRLHTETLPLDANGAGAVTLR</sequence>
<dbReference type="InterPro" id="IPR011658">
    <property type="entry name" value="PA14_dom"/>
</dbReference>
<dbReference type="PANTHER" id="PTHR43863">
    <property type="entry name" value="HYDROLASE, PUTATIVE (AFU_ORTHOLOGUE AFUA_1G03140)-RELATED"/>
    <property type="match status" value="1"/>
</dbReference>
<dbReference type="Gene3D" id="2.60.40.1180">
    <property type="entry name" value="Golgi alpha-mannosidase II"/>
    <property type="match status" value="3"/>
</dbReference>
<evidence type="ECO:0000313" key="4">
    <source>
        <dbReference type="EMBL" id="QSI77001.1"/>
    </source>
</evidence>
<dbReference type="SMART" id="SM00758">
    <property type="entry name" value="PA14"/>
    <property type="match status" value="1"/>
</dbReference>
<dbReference type="Pfam" id="PF17137">
    <property type="entry name" value="DUF5110"/>
    <property type="match status" value="1"/>
</dbReference>
<dbReference type="Pfam" id="PF21365">
    <property type="entry name" value="Glyco_hydro_31_3rd"/>
    <property type="match status" value="2"/>
</dbReference>
<dbReference type="SUPFAM" id="SSF56988">
    <property type="entry name" value="Anthrax protective antigen"/>
    <property type="match status" value="1"/>
</dbReference>
<dbReference type="SUPFAM" id="SSF51445">
    <property type="entry name" value="(Trans)glycosidases"/>
    <property type="match status" value="1"/>
</dbReference>
<dbReference type="Pfam" id="PF07691">
    <property type="entry name" value="PA14"/>
    <property type="match status" value="1"/>
</dbReference>
<evidence type="ECO:0000313" key="5">
    <source>
        <dbReference type="Proteomes" id="UP000663570"/>
    </source>
</evidence>
<dbReference type="Gene3D" id="2.60.120.380">
    <property type="match status" value="1"/>
</dbReference>
<dbReference type="CDD" id="cd06591">
    <property type="entry name" value="GH31_xylosidase_XylS"/>
    <property type="match status" value="1"/>
</dbReference>
<dbReference type="InterPro" id="IPR011013">
    <property type="entry name" value="Gal_mutarotase_sf_dom"/>
</dbReference>
<dbReference type="InterPro" id="IPR051816">
    <property type="entry name" value="Glycosyl_Hydrolase_31"/>
</dbReference>
<keyword evidence="2" id="KW-0378">Hydrolase</keyword>
<gene>
    <name evidence="4" type="ORF">JY500_21575</name>
</gene>
<reference evidence="4 5" key="1">
    <citation type="submission" date="2021-02" db="EMBL/GenBank/DDBJ databases">
        <title>Niveibacterium changnyeongensis HC41.</title>
        <authorList>
            <person name="Kang M."/>
        </authorList>
    </citation>
    <scope>NUCLEOTIDE SEQUENCE [LARGE SCALE GENOMIC DNA]</scope>
    <source>
        <strain evidence="4 5">HC41</strain>
    </source>
</reference>